<protein>
    <recommendedName>
        <fullName evidence="3">Periplasmic nitrate reductase chaperone NapD</fullName>
    </recommendedName>
</protein>
<dbReference type="Pfam" id="PF03927">
    <property type="entry name" value="NapD"/>
    <property type="match status" value="1"/>
</dbReference>
<comment type="caution">
    <text evidence="1">The sequence shown here is derived from an EMBL/GenBank/DDBJ whole genome shotgun (WGS) entry which is preliminary data.</text>
</comment>
<proteinExistence type="predicted"/>
<dbReference type="Proteomes" id="UP000807825">
    <property type="component" value="Unassembled WGS sequence"/>
</dbReference>
<evidence type="ECO:0000313" key="2">
    <source>
        <dbReference type="Proteomes" id="UP000807825"/>
    </source>
</evidence>
<reference evidence="1" key="1">
    <citation type="submission" date="2020-07" db="EMBL/GenBank/DDBJ databases">
        <title>Huge and variable diversity of episymbiotic CPR bacteria and DPANN archaea in groundwater ecosystems.</title>
        <authorList>
            <person name="He C.Y."/>
            <person name="Keren R."/>
            <person name="Whittaker M."/>
            <person name="Farag I.F."/>
            <person name="Doudna J."/>
            <person name="Cate J.H.D."/>
            <person name="Banfield J.F."/>
        </authorList>
    </citation>
    <scope>NUCLEOTIDE SEQUENCE</scope>
    <source>
        <strain evidence="1">NC_groundwater_1664_Pr3_B-0.1um_52_9</strain>
    </source>
</reference>
<dbReference type="AlphaFoldDB" id="A0A9D6V0M5"/>
<dbReference type="EMBL" id="JACRDE010000259">
    <property type="protein sequence ID" value="MBI5249728.1"/>
    <property type="molecule type" value="Genomic_DNA"/>
</dbReference>
<name>A0A9D6V0M5_9BACT</name>
<evidence type="ECO:0000313" key="1">
    <source>
        <dbReference type="EMBL" id="MBI5249728.1"/>
    </source>
</evidence>
<accession>A0A9D6V0M5</accession>
<evidence type="ECO:0008006" key="3">
    <source>
        <dbReference type="Google" id="ProtNLM"/>
    </source>
</evidence>
<organism evidence="1 2">
    <name type="scientific">Desulfomonile tiedjei</name>
    <dbReference type="NCBI Taxonomy" id="2358"/>
    <lineage>
        <taxon>Bacteria</taxon>
        <taxon>Pseudomonadati</taxon>
        <taxon>Thermodesulfobacteriota</taxon>
        <taxon>Desulfomonilia</taxon>
        <taxon>Desulfomonilales</taxon>
        <taxon>Desulfomonilaceae</taxon>
        <taxon>Desulfomonile</taxon>
    </lineage>
</organism>
<dbReference type="InterPro" id="IPR005623">
    <property type="entry name" value="Chaperone_NapD_NO3_reduct"/>
</dbReference>
<dbReference type="Gene3D" id="3.30.70.920">
    <property type="match status" value="1"/>
</dbReference>
<gene>
    <name evidence="1" type="ORF">HY912_09550</name>
</gene>
<sequence length="86" mass="9818">MVITGSALFIEPGSYETVLERLREFPQVTYRVASDSQTELVINLEAENQGELEDLCGRLKKAIPEIVDITHLYVNFEEEVEKMLES</sequence>